<reference evidence="1" key="1">
    <citation type="submission" date="2018-05" db="EMBL/GenBank/DDBJ databases">
        <authorList>
            <person name="Lanie J.A."/>
            <person name="Ng W.-L."/>
            <person name="Kazmierczak K.M."/>
            <person name="Andrzejewski T.M."/>
            <person name="Davidsen T.M."/>
            <person name="Wayne K.J."/>
            <person name="Tettelin H."/>
            <person name="Glass J.I."/>
            <person name="Rusch D."/>
            <person name="Podicherti R."/>
            <person name="Tsui H.-C.T."/>
            <person name="Winkler M.E."/>
        </authorList>
    </citation>
    <scope>NUCLEOTIDE SEQUENCE</scope>
</reference>
<dbReference type="EMBL" id="UINC01053700">
    <property type="protein sequence ID" value="SVB70541.1"/>
    <property type="molecule type" value="Genomic_DNA"/>
</dbReference>
<accession>A0A382G8L6</accession>
<protein>
    <submittedName>
        <fullName evidence="1">Uncharacterized protein</fullName>
    </submittedName>
</protein>
<evidence type="ECO:0000313" key="1">
    <source>
        <dbReference type="EMBL" id="SVB70541.1"/>
    </source>
</evidence>
<name>A0A382G8L6_9ZZZZ</name>
<proteinExistence type="predicted"/>
<dbReference type="AlphaFoldDB" id="A0A382G8L6"/>
<organism evidence="1">
    <name type="scientific">marine metagenome</name>
    <dbReference type="NCBI Taxonomy" id="408172"/>
    <lineage>
        <taxon>unclassified sequences</taxon>
        <taxon>metagenomes</taxon>
        <taxon>ecological metagenomes</taxon>
    </lineage>
</organism>
<gene>
    <name evidence="1" type="ORF">METZ01_LOCUS223395</name>
</gene>
<sequence length="34" mass="3556">MGELGRTNALIEAVECATGDIIVNLSSNGNEKHV</sequence>